<protein>
    <recommendedName>
        <fullName evidence="6">Transmembrane protein</fullName>
    </recommendedName>
</protein>
<evidence type="ECO:0000256" key="1">
    <source>
        <dbReference type="SAM" id="Coils"/>
    </source>
</evidence>
<keyword evidence="1" id="KW-0175">Coiled coil</keyword>
<evidence type="ECO:0000256" key="2">
    <source>
        <dbReference type="SAM" id="MobiDB-lite"/>
    </source>
</evidence>
<name>A0A8H2X0H9_9AGAM</name>
<dbReference type="AlphaFoldDB" id="A0A8H2X0H9"/>
<dbReference type="EMBL" id="CAJMWY010000058">
    <property type="protein sequence ID" value="CAE6413198.1"/>
    <property type="molecule type" value="Genomic_DNA"/>
</dbReference>
<dbReference type="Proteomes" id="UP000663861">
    <property type="component" value="Unassembled WGS sequence"/>
</dbReference>
<feature type="transmembrane region" description="Helical" evidence="3">
    <location>
        <begin position="46"/>
        <end position="67"/>
    </location>
</feature>
<evidence type="ECO:0000313" key="5">
    <source>
        <dbReference type="Proteomes" id="UP000663861"/>
    </source>
</evidence>
<feature type="coiled-coil region" evidence="1">
    <location>
        <begin position="659"/>
        <end position="693"/>
    </location>
</feature>
<reference evidence="4" key="1">
    <citation type="submission" date="2021-01" db="EMBL/GenBank/DDBJ databases">
        <authorList>
            <person name="Kaushik A."/>
        </authorList>
    </citation>
    <scope>NUCLEOTIDE SEQUENCE</scope>
    <source>
        <strain evidence="4">AG4-RS23</strain>
    </source>
</reference>
<evidence type="ECO:0000313" key="4">
    <source>
        <dbReference type="EMBL" id="CAE6413198.1"/>
    </source>
</evidence>
<proteinExistence type="predicted"/>
<evidence type="ECO:0008006" key="6">
    <source>
        <dbReference type="Google" id="ProtNLM"/>
    </source>
</evidence>
<keyword evidence="3" id="KW-0812">Transmembrane</keyword>
<evidence type="ECO:0000256" key="3">
    <source>
        <dbReference type="SAM" id="Phobius"/>
    </source>
</evidence>
<comment type="caution">
    <text evidence="4">The sequence shown here is derived from an EMBL/GenBank/DDBJ whole genome shotgun (WGS) entry which is preliminary data.</text>
</comment>
<feature type="compositionally biased region" description="Acidic residues" evidence="2">
    <location>
        <begin position="412"/>
        <end position="421"/>
    </location>
</feature>
<feature type="region of interest" description="Disordered" evidence="2">
    <location>
        <begin position="401"/>
        <end position="457"/>
    </location>
</feature>
<gene>
    <name evidence="4" type="ORF">RDB_LOCUS3607</name>
</gene>
<feature type="compositionally biased region" description="Polar residues" evidence="2">
    <location>
        <begin position="422"/>
        <end position="437"/>
    </location>
</feature>
<keyword evidence="3" id="KW-1133">Transmembrane helix</keyword>
<keyword evidence="3" id="KW-0472">Membrane</keyword>
<accession>A0A8H2X0H9</accession>
<organism evidence="4 5">
    <name type="scientific">Rhizoctonia solani</name>
    <dbReference type="NCBI Taxonomy" id="456999"/>
    <lineage>
        <taxon>Eukaryota</taxon>
        <taxon>Fungi</taxon>
        <taxon>Dikarya</taxon>
        <taxon>Basidiomycota</taxon>
        <taxon>Agaricomycotina</taxon>
        <taxon>Agaricomycetes</taxon>
        <taxon>Cantharellales</taxon>
        <taxon>Ceratobasidiaceae</taxon>
        <taxon>Rhizoctonia</taxon>
    </lineage>
</organism>
<sequence length="811" mass="91212">MPAPEEASKQGGGGRFTRSLANVRRGKIRASRKMTRPIGVTHSQGILSYICKYLIPILTVFLALFVLRSVPEACKLPVLSRHFHHCVEELDSPERPIVNPDFISLARLQSRLEYVVEDGASSSVVADNIKDSEITLRDLITQVEISSIARRDTLGRALRLFVKDAKDTGESLQEFSSRVWGAVDRVVSLNEHMLITLEDISSKAPSSPFDDLVDSFLPSGRETVAIRQKKMENLWLQGIGLLDKTLHELIHEAQANVGFLQRLEETLNNIQDMVTIEEDKLRGEELALKQQWFNSEEQQSNSKNLGVLQRIKNDRRHALDHVKRVLVKLKQMSNDLDSMREGVASPMVIAGSSGTPVKAHINSIRGATERLLNGHTRMREIESEHRRKRYTSPIRVFYSDMRTGEDSTPFESENEGGDDWETNSGALQDEQNNSHSSPAPLPDKQGHKTPINMPEDMNRPTTFGAGRLRDAMVSICNFRVVAIISILSLLFFAPPPESSLESLCKIPVLSGYSSHCARELDLPRKPVITPDFIALAGLQSRLEQVMKDSASSSKVAVDIKDSEMVLRDLGTLVQNSALSNKDLLGRDLKLFVGDAKGTSESLQRFGSRVWGAVDRIISLNEHMLIRLGSIPTGRRVNKAEQKGMEDIWLQAIEALDKGLRKLIHEAQENLGRLQRLEERLENIEDMVTTEKQAISGQEQKLKRQWLKEKLGMNEEKRQSHSASLELIEMVKDNRKRALNHVAEALFNLKQISNDLDDLREGVATPIIIADSSNVPIEVHINSIRSATERLVNGQTRMRAIEDEYRREKFSE</sequence>